<sequence length="583" mass="65300">MAMHVFISATSLVFAAWLAHGADGLWQPHSSPRSRSVLSLHPNGPGEDAIQAGKFHADFFELRNEDLKGMSWIEGPGSAGAPREEATQPAGRFARLFERLRWGKRARSEPPATDETPARPRLSMGQKLAQHLRRAQAGLRRIAPKWLSRLRARVRNWWAPEGPIPVFPESEPEDLLARQVVQQRMWLLELRRKRDLGGSQETPVASVTVTSASTGGTKQLKVGPLFWKGDDGFVMYSAEDVETGEELVLKAVTAHGADTTASVAVLQAEASCLKNLQNINTPQEARDRLRFLLPDDTFTVAEAPPAKALSLSFSEAPVANFFLRMPKPVTTLLAYLQAMEKGVFHGSDHRPLQHLLTLRVIRLAAILQTQGLVHGGFTPDNLLMMPDGRLMLSGFGVVRKNGSVGPVTDVKPTYAPPGFMRGGKTVKYTYALNAWQLGLTIHQIWCSRLPFRLKTPGMSRAGNRPSMDRPGYNIFYFDDCDVIPSPVEGLIKKLLHFRGWRRMLALSAFRSSEYEAIRRDVDSLFESYKADLRQEEVSAQPQVPRPGRRIASKRWARVNKRWARRQLACRAYRQVPEKVTLNR</sequence>
<dbReference type="InterPro" id="IPR000719">
    <property type="entry name" value="Prot_kinase_dom"/>
</dbReference>
<feature type="signal peptide" evidence="2">
    <location>
        <begin position="1"/>
        <end position="21"/>
    </location>
</feature>
<keyword evidence="4" id="KW-0808">Transferase</keyword>
<name>A0A2A9MN45_BESBE</name>
<dbReference type="PROSITE" id="PS50011">
    <property type="entry name" value="PROTEIN_KINASE_DOM"/>
    <property type="match status" value="1"/>
</dbReference>
<dbReference type="EMBL" id="NWUJ01000002">
    <property type="protein sequence ID" value="PFH37586.1"/>
    <property type="molecule type" value="Genomic_DNA"/>
</dbReference>
<feature type="chain" id="PRO_5012202602" evidence="2">
    <location>
        <begin position="22"/>
        <end position="583"/>
    </location>
</feature>
<feature type="domain" description="Protein kinase" evidence="3">
    <location>
        <begin position="220"/>
        <end position="517"/>
    </location>
</feature>
<evidence type="ECO:0000256" key="1">
    <source>
        <dbReference type="SAM" id="MobiDB-lite"/>
    </source>
</evidence>
<protein>
    <submittedName>
        <fullName evidence="4">Rhoptry kinase family protein (Incomplete catalytic triad)</fullName>
    </submittedName>
</protein>
<comment type="caution">
    <text evidence="4">The sequence shown here is derived from an EMBL/GenBank/DDBJ whole genome shotgun (WGS) entry which is preliminary data.</text>
</comment>
<dbReference type="Gene3D" id="1.10.510.10">
    <property type="entry name" value="Transferase(Phosphotransferase) domain 1"/>
    <property type="match status" value="1"/>
</dbReference>
<dbReference type="VEuPathDB" id="ToxoDB:BESB_040440"/>
<reference evidence="4 5" key="1">
    <citation type="submission" date="2017-09" db="EMBL/GenBank/DDBJ databases">
        <title>Genome sequencing of Besnoitia besnoiti strain Bb-Ger1.</title>
        <authorList>
            <person name="Schares G."/>
            <person name="Venepally P."/>
            <person name="Lorenzi H.A."/>
        </authorList>
    </citation>
    <scope>NUCLEOTIDE SEQUENCE [LARGE SCALE GENOMIC DNA]</scope>
    <source>
        <strain evidence="4 5">Bb-Ger1</strain>
    </source>
</reference>
<dbReference type="Pfam" id="PF14531">
    <property type="entry name" value="Kinase-like"/>
    <property type="match status" value="1"/>
</dbReference>
<dbReference type="AlphaFoldDB" id="A0A2A9MN45"/>
<dbReference type="OrthoDB" id="330364at2759"/>
<dbReference type="InterPro" id="IPR027916">
    <property type="entry name" value="Kinase-like_dom_ROP"/>
</dbReference>
<dbReference type="Proteomes" id="UP000224006">
    <property type="component" value="Chromosome II"/>
</dbReference>
<dbReference type="GeneID" id="40309025"/>
<keyword evidence="2" id="KW-0732">Signal</keyword>
<dbReference type="GO" id="GO:0004672">
    <property type="term" value="F:protein kinase activity"/>
    <property type="evidence" value="ECO:0007669"/>
    <property type="project" value="InterPro"/>
</dbReference>
<dbReference type="InterPro" id="IPR011009">
    <property type="entry name" value="Kinase-like_dom_sf"/>
</dbReference>
<evidence type="ECO:0000259" key="3">
    <source>
        <dbReference type="PROSITE" id="PS50011"/>
    </source>
</evidence>
<accession>A0A2A9MN45</accession>
<proteinExistence type="predicted"/>
<keyword evidence="5" id="KW-1185">Reference proteome</keyword>
<dbReference type="KEGG" id="bbes:BESB_040440"/>
<dbReference type="Gene3D" id="3.30.200.20">
    <property type="entry name" value="Phosphorylase Kinase, domain 1"/>
    <property type="match status" value="1"/>
</dbReference>
<keyword evidence="4" id="KW-0418">Kinase</keyword>
<evidence type="ECO:0000256" key="2">
    <source>
        <dbReference type="SAM" id="SignalP"/>
    </source>
</evidence>
<organism evidence="4 5">
    <name type="scientific">Besnoitia besnoiti</name>
    <name type="common">Apicomplexan protozoan</name>
    <dbReference type="NCBI Taxonomy" id="94643"/>
    <lineage>
        <taxon>Eukaryota</taxon>
        <taxon>Sar</taxon>
        <taxon>Alveolata</taxon>
        <taxon>Apicomplexa</taxon>
        <taxon>Conoidasida</taxon>
        <taxon>Coccidia</taxon>
        <taxon>Eucoccidiorida</taxon>
        <taxon>Eimeriorina</taxon>
        <taxon>Sarcocystidae</taxon>
        <taxon>Besnoitia</taxon>
    </lineage>
</organism>
<evidence type="ECO:0000313" key="4">
    <source>
        <dbReference type="EMBL" id="PFH37586.1"/>
    </source>
</evidence>
<dbReference type="RefSeq" id="XP_029221595.1">
    <property type="nucleotide sequence ID" value="XM_029362630.1"/>
</dbReference>
<gene>
    <name evidence="4" type="ORF">BESB_040440</name>
</gene>
<dbReference type="SUPFAM" id="SSF56112">
    <property type="entry name" value="Protein kinase-like (PK-like)"/>
    <property type="match status" value="1"/>
</dbReference>
<feature type="region of interest" description="Disordered" evidence="1">
    <location>
        <begin position="105"/>
        <end position="124"/>
    </location>
</feature>
<dbReference type="STRING" id="94643.A0A2A9MN45"/>
<dbReference type="GO" id="GO:0005524">
    <property type="term" value="F:ATP binding"/>
    <property type="evidence" value="ECO:0007669"/>
    <property type="project" value="InterPro"/>
</dbReference>
<evidence type="ECO:0000313" key="5">
    <source>
        <dbReference type="Proteomes" id="UP000224006"/>
    </source>
</evidence>